<dbReference type="KEGG" id="soe:110795509"/>
<sequence length="108" mass="12959">MRTFKFRFHRIRDSNFLVLIVVSIVVLIGIYRIRRLPIVDISNVFTLNWVFRTSSPWIEYSRRNAACGLLTGLTRVRRFQQVTYEVRVGLDFINYVYDKFGFTFELKL</sequence>
<dbReference type="AlphaFoldDB" id="A0A9R0IXS4"/>
<organism evidence="2 3">
    <name type="scientific">Spinacia oleracea</name>
    <name type="common">Spinach</name>
    <dbReference type="NCBI Taxonomy" id="3562"/>
    <lineage>
        <taxon>Eukaryota</taxon>
        <taxon>Viridiplantae</taxon>
        <taxon>Streptophyta</taxon>
        <taxon>Embryophyta</taxon>
        <taxon>Tracheophyta</taxon>
        <taxon>Spermatophyta</taxon>
        <taxon>Magnoliopsida</taxon>
        <taxon>eudicotyledons</taxon>
        <taxon>Gunneridae</taxon>
        <taxon>Pentapetalae</taxon>
        <taxon>Caryophyllales</taxon>
        <taxon>Chenopodiaceae</taxon>
        <taxon>Chenopodioideae</taxon>
        <taxon>Anserineae</taxon>
        <taxon>Spinacia</taxon>
    </lineage>
</organism>
<dbReference type="GeneID" id="110795509"/>
<dbReference type="Proteomes" id="UP000813463">
    <property type="component" value="Chromosome 1"/>
</dbReference>
<keyword evidence="2" id="KW-1185">Reference proteome</keyword>
<accession>A0A9R0IXS4</accession>
<evidence type="ECO:0000313" key="2">
    <source>
        <dbReference type="Proteomes" id="UP000813463"/>
    </source>
</evidence>
<keyword evidence="1" id="KW-0472">Membrane</keyword>
<evidence type="ECO:0000313" key="3">
    <source>
        <dbReference type="RefSeq" id="XP_021856218.1"/>
    </source>
</evidence>
<name>A0A9R0IXS4_SPIOL</name>
<evidence type="ECO:0000256" key="1">
    <source>
        <dbReference type="SAM" id="Phobius"/>
    </source>
</evidence>
<reference evidence="3" key="2">
    <citation type="submission" date="2025-08" db="UniProtKB">
        <authorList>
            <consortium name="RefSeq"/>
        </authorList>
    </citation>
    <scope>IDENTIFICATION</scope>
    <source>
        <tissue evidence="3">Leaf</tissue>
    </source>
</reference>
<feature type="transmembrane region" description="Helical" evidence="1">
    <location>
        <begin position="16"/>
        <end position="33"/>
    </location>
</feature>
<protein>
    <submittedName>
        <fullName evidence="3">Uncharacterized protein</fullName>
    </submittedName>
</protein>
<gene>
    <name evidence="3" type="primary">LOC110795509</name>
</gene>
<dbReference type="RefSeq" id="XP_021856218.1">
    <property type="nucleotide sequence ID" value="XM_022000526.2"/>
</dbReference>
<reference evidence="2" key="1">
    <citation type="journal article" date="2021" name="Nat. Commun.">
        <title>Genomic analyses provide insights into spinach domestication and the genetic basis of agronomic traits.</title>
        <authorList>
            <person name="Cai X."/>
            <person name="Sun X."/>
            <person name="Xu C."/>
            <person name="Sun H."/>
            <person name="Wang X."/>
            <person name="Ge C."/>
            <person name="Zhang Z."/>
            <person name="Wang Q."/>
            <person name="Fei Z."/>
            <person name="Jiao C."/>
            <person name="Wang Q."/>
        </authorList>
    </citation>
    <scope>NUCLEOTIDE SEQUENCE [LARGE SCALE GENOMIC DNA]</scope>
    <source>
        <strain evidence="2">cv. Varoflay</strain>
    </source>
</reference>
<proteinExistence type="predicted"/>
<keyword evidence="1" id="KW-0812">Transmembrane</keyword>
<keyword evidence="1" id="KW-1133">Transmembrane helix</keyword>